<name>A0AAP2G2D3_9BACT</name>
<gene>
    <name evidence="1" type="ORF">KI659_18305</name>
</gene>
<dbReference type="Proteomes" id="UP001319104">
    <property type="component" value="Unassembled WGS sequence"/>
</dbReference>
<proteinExistence type="predicted"/>
<dbReference type="AlphaFoldDB" id="A0AAP2G2D3"/>
<protein>
    <submittedName>
        <fullName evidence="1">Uncharacterized protein</fullName>
    </submittedName>
</protein>
<sequence>MEINKENILSDIGRIPSEVHKNIMYAVVDYAYKYSHVKEIGIGDVKKIVSSKYSEIDILLSLQKLCLLEFPLLELKYEFQDSEDEYYILSNKDIEEAYKTGYLIHPRTGEAMSKEIIQSKVFMFFKVKRS</sequence>
<evidence type="ECO:0000313" key="1">
    <source>
        <dbReference type="EMBL" id="MBS9525979.1"/>
    </source>
</evidence>
<keyword evidence="2" id="KW-1185">Reference proteome</keyword>
<dbReference type="RefSeq" id="WP_213946838.1">
    <property type="nucleotide sequence ID" value="NZ_JAHCMY010000028.1"/>
</dbReference>
<organism evidence="1 2">
    <name type="scientific">Litoribacter ruber</name>
    <dbReference type="NCBI Taxonomy" id="702568"/>
    <lineage>
        <taxon>Bacteria</taxon>
        <taxon>Pseudomonadati</taxon>
        <taxon>Bacteroidota</taxon>
        <taxon>Cytophagia</taxon>
        <taxon>Cytophagales</taxon>
        <taxon>Cyclobacteriaceae</taxon>
        <taxon>Litoribacter</taxon>
    </lineage>
</organism>
<reference evidence="1 2" key="1">
    <citation type="submission" date="2021-05" db="EMBL/GenBank/DDBJ databases">
        <authorList>
            <person name="Zhang Z.D."/>
            <person name="Osman G."/>
        </authorList>
    </citation>
    <scope>NUCLEOTIDE SEQUENCE [LARGE SCALE GENOMIC DNA]</scope>
    <source>
        <strain evidence="1 2">KCTC 32217</strain>
    </source>
</reference>
<accession>A0AAP2G2D3</accession>
<evidence type="ECO:0000313" key="2">
    <source>
        <dbReference type="Proteomes" id="UP001319104"/>
    </source>
</evidence>
<dbReference type="EMBL" id="JAHCMY010000028">
    <property type="protein sequence ID" value="MBS9525979.1"/>
    <property type="molecule type" value="Genomic_DNA"/>
</dbReference>
<comment type="caution">
    <text evidence="1">The sequence shown here is derived from an EMBL/GenBank/DDBJ whole genome shotgun (WGS) entry which is preliminary data.</text>
</comment>